<proteinExistence type="predicted"/>
<dbReference type="RefSeq" id="WP_201245770.1">
    <property type="nucleotide sequence ID" value="NZ_NHSF01000059.1"/>
</dbReference>
<reference evidence="2" key="2">
    <citation type="journal article" date="2020" name="Microorganisms">
        <title>Osmotic Adaptation and Compatible Solute Biosynthesis of Phototrophic Bacteria as Revealed from Genome Analyses.</title>
        <authorList>
            <person name="Imhoff J.F."/>
            <person name="Rahn T."/>
            <person name="Kunzel S."/>
            <person name="Keller A."/>
            <person name="Neulinger S.C."/>
        </authorList>
    </citation>
    <scope>NUCLEOTIDE SEQUENCE</scope>
    <source>
        <strain evidence="2">DSM 4395</strain>
    </source>
</reference>
<name>A0AAJ0XG09_HALSE</name>
<keyword evidence="1" id="KW-0732">Signal</keyword>
<keyword evidence="3" id="KW-1185">Reference proteome</keyword>
<organism evidence="2 3">
    <name type="scientific">Halochromatium salexigens</name>
    <name type="common">Chromatium salexigens</name>
    <dbReference type="NCBI Taxonomy" id="49447"/>
    <lineage>
        <taxon>Bacteria</taxon>
        <taxon>Pseudomonadati</taxon>
        <taxon>Pseudomonadota</taxon>
        <taxon>Gammaproteobacteria</taxon>
        <taxon>Chromatiales</taxon>
        <taxon>Chromatiaceae</taxon>
        <taxon>Halochromatium</taxon>
    </lineage>
</organism>
<gene>
    <name evidence="2" type="ORF">CCR82_10510</name>
</gene>
<sequence>MRFFLLIAVVLSLSALVPAPATAGDAADAMAQAMARMMEAMGLFDGDGDAPASSMPSMMPGMSPFGGQMPWGQMPGYESFADPITAFGMRGMTDAFTANGGWPWASSGNRLDGIWEGRDGGLMILRQPRFRLHAAQGGHIEGLFQHRGERIAFYEPTTESVRAYELAEQQGRLVMRDAAGNTYLYRRLWLEAPSWDWPQGGSGH</sequence>
<dbReference type="AlphaFoldDB" id="A0AAJ0XG09"/>
<feature type="chain" id="PRO_5042483238" evidence="1">
    <location>
        <begin position="24"/>
        <end position="204"/>
    </location>
</feature>
<evidence type="ECO:0000313" key="2">
    <source>
        <dbReference type="EMBL" id="MBK5930943.1"/>
    </source>
</evidence>
<accession>A0AAJ0XG09</accession>
<protein>
    <submittedName>
        <fullName evidence="2">Uncharacterized protein</fullName>
    </submittedName>
</protein>
<dbReference type="EMBL" id="NHSF01000059">
    <property type="protein sequence ID" value="MBK5930943.1"/>
    <property type="molecule type" value="Genomic_DNA"/>
</dbReference>
<evidence type="ECO:0000256" key="1">
    <source>
        <dbReference type="SAM" id="SignalP"/>
    </source>
</evidence>
<feature type="signal peptide" evidence="1">
    <location>
        <begin position="1"/>
        <end position="23"/>
    </location>
</feature>
<reference evidence="2" key="1">
    <citation type="submission" date="2017-05" db="EMBL/GenBank/DDBJ databases">
        <authorList>
            <person name="Imhoff J.F."/>
            <person name="Rahn T."/>
            <person name="Kuenzel S."/>
            <person name="Neulinger S.C."/>
        </authorList>
    </citation>
    <scope>NUCLEOTIDE SEQUENCE</scope>
    <source>
        <strain evidence="2">DSM 4395</strain>
    </source>
</reference>
<comment type="caution">
    <text evidence="2">The sequence shown here is derived from an EMBL/GenBank/DDBJ whole genome shotgun (WGS) entry which is preliminary data.</text>
</comment>
<evidence type="ECO:0000313" key="3">
    <source>
        <dbReference type="Proteomes" id="UP001296967"/>
    </source>
</evidence>
<dbReference type="Proteomes" id="UP001296967">
    <property type="component" value="Unassembled WGS sequence"/>
</dbReference>